<dbReference type="InterPro" id="IPR009057">
    <property type="entry name" value="Homeodomain-like_sf"/>
</dbReference>
<dbReference type="EMBL" id="QJVJ01000002">
    <property type="protein sequence ID" value="PYI56621.1"/>
    <property type="molecule type" value="Genomic_DNA"/>
</dbReference>
<dbReference type="Pfam" id="PF17853">
    <property type="entry name" value="GGDEF_2"/>
    <property type="match status" value="1"/>
</dbReference>
<dbReference type="InterPro" id="IPR041522">
    <property type="entry name" value="CdaR_GGDEF"/>
</dbReference>
<dbReference type="Gene3D" id="1.10.10.60">
    <property type="entry name" value="Homeodomain-like"/>
    <property type="match status" value="2"/>
</dbReference>
<comment type="caution">
    <text evidence="5">The sequence shown here is derived from an EMBL/GenBank/DDBJ whole genome shotgun (WGS) entry which is preliminary data.</text>
</comment>
<dbReference type="InterPro" id="IPR018062">
    <property type="entry name" value="HTH_AraC-typ_CS"/>
</dbReference>
<reference evidence="5 6" key="1">
    <citation type="submission" date="2018-05" db="EMBL/GenBank/DDBJ databases">
        <title>Paenibacillus flagellatus sp. nov., isolated from selenium mineral soil.</title>
        <authorList>
            <person name="Dai X."/>
        </authorList>
    </citation>
    <scope>NUCLEOTIDE SEQUENCE [LARGE SCALE GENOMIC DNA]</scope>
    <source>
        <strain evidence="5 6">DXL2</strain>
    </source>
</reference>
<evidence type="ECO:0000313" key="6">
    <source>
        <dbReference type="Proteomes" id="UP000247476"/>
    </source>
</evidence>
<keyword evidence="2" id="KW-0238">DNA-binding</keyword>
<evidence type="ECO:0000259" key="4">
    <source>
        <dbReference type="PROSITE" id="PS01124"/>
    </source>
</evidence>
<dbReference type="PROSITE" id="PS00041">
    <property type="entry name" value="HTH_ARAC_FAMILY_1"/>
    <property type="match status" value="1"/>
</dbReference>
<name>A0A2V5KAL2_9BACL</name>
<evidence type="ECO:0000256" key="1">
    <source>
        <dbReference type="ARBA" id="ARBA00023015"/>
    </source>
</evidence>
<dbReference type="PRINTS" id="PR00032">
    <property type="entry name" value="HTHARAC"/>
</dbReference>
<keyword evidence="6" id="KW-1185">Reference proteome</keyword>
<dbReference type="Proteomes" id="UP000247476">
    <property type="component" value="Unassembled WGS sequence"/>
</dbReference>
<gene>
    <name evidence="5" type="ORF">DLM86_06540</name>
</gene>
<proteinExistence type="predicted"/>
<dbReference type="PROSITE" id="PS01124">
    <property type="entry name" value="HTH_ARAC_FAMILY_2"/>
    <property type="match status" value="1"/>
</dbReference>
<organism evidence="5 6">
    <name type="scientific">Paenibacillus flagellatus</name>
    <dbReference type="NCBI Taxonomy" id="2211139"/>
    <lineage>
        <taxon>Bacteria</taxon>
        <taxon>Bacillati</taxon>
        <taxon>Bacillota</taxon>
        <taxon>Bacilli</taxon>
        <taxon>Bacillales</taxon>
        <taxon>Paenibacillaceae</taxon>
        <taxon>Paenibacillus</taxon>
    </lineage>
</organism>
<evidence type="ECO:0000256" key="2">
    <source>
        <dbReference type="ARBA" id="ARBA00023125"/>
    </source>
</evidence>
<dbReference type="SUPFAM" id="SSF46689">
    <property type="entry name" value="Homeodomain-like"/>
    <property type="match status" value="1"/>
</dbReference>
<dbReference type="AlphaFoldDB" id="A0A2V5KAL2"/>
<dbReference type="GO" id="GO:0003700">
    <property type="term" value="F:DNA-binding transcription factor activity"/>
    <property type="evidence" value="ECO:0007669"/>
    <property type="project" value="InterPro"/>
</dbReference>
<accession>A0A2V5KAL2</accession>
<dbReference type="InterPro" id="IPR018060">
    <property type="entry name" value="HTH_AraC"/>
</dbReference>
<dbReference type="SMART" id="SM00342">
    <property type="entry name" value="HTH_ARAC"/>
    <property type="match status" value="1"/>
</dbReference>
<dbReference type="PANTHER" id="PTHR43280">
    <property type="entry name" value="ARAC-FAMILY TRANSCRIPTIONAL REGULATOR"/>
    <property type="match status" value="1"/>
</dbReference>
<dbReference type="RefSeq" id="WP_110839150.1">
    <property type="nucleotide sequence ID" value="NZ_QJVJ01000002.1"/>
</dbReference>
<dbReference type="OrthoDB" id="9794370at2"/>
<dbReference type="InterPro" id="IPR020449">
    <property type="entry name" value="Tscrpt_reg_AraC-type_HTH"/>
</dbReference>
<dbReference type="Pfam" id="PF12833">
    <property type="entry name" value="HTH_18"/>
    <property type="match status" value="1"/>
</dbReference>
<protein>
    <recommendedName>
        <fullName evidence="4">HTH araC/xylS-type domain-containing protein</fullName>
    </recommendedName>
</protein>
<keyword evidence="3" id="KW-0804">Transcription</keyword>
<keyword evidence="1" id="KW-0805">Transcription regulation</keyword>
<evidence type="ECO:0000256" key="3">
    <source>
        <dbReference type="ARBA" id="ARBA00023163"/>
    </source>
</evidence>
<feature type="domain" description="HTH araC/xylS-type" evidence="4">
    <location>
        <begin position="336"/>
        <end position="438"/>
    </location>
</feature>
<dbReference type="GO" id="GO:0043565">
    <property type="term" value="F:sequence-specific DNA binding"/>
    <property type="evidence" value="ECO:0007669"/>
    <property type="project" value="InterPro"/>
</dbReference>
<evidence type="ECO:0000313" key="5">
    <source>
        <dbReference type="EMBL" id="PYI56621.1"/>
    </source>
</evidence>
<dbReference type="PANTHER" id="PTHR43280:SF28">
    <property type="entry name" value="HTH-TYPE TRANSCRIPTIONAL ACTIVATOR RHAS"/>
    <property type="match status" value="1"/>
</dbReference>
<sequence>MKTIWIVDDESPEDIQLIGTIGRGYASAPAMRFGGHAGLEFARIWGGLEAEIDRRQDVCDLVWKQAVNRIVMSGSVTRIDAETMEAFGFGATNRVYAAIVRFRRTAASPPPFAEERVRAVVRRQADPIWEAFVSGHLAKPNECIVLFNEKRGTPHGEALADERLQRSLRGMADALGRECSFGVSLSGSGIACLPELYEQASDALLQRFWQDGESVCFYSRYLPLVDRPASCEWLNGLTDTRKSHREKELIRWIRRRFAPDGLRNMTGSSMKRLFRRVAHSLDMAGGESSGGSERKDEIEGIDRFETADELSGYLLEKACRLAIEGRPGTDGTGSLESIVASIRADIDRHCGEQINLSFFAKKYSVNASYLSKQFKNVTGHNLSAYLSRVRLSKAKALLKTTSGSISWIAECCGYEDTHYFSRMFKKGTGMTPSEYRNSQASE</sequence>